<comment type="similarity">
    <text evidence="1">Belongs to the F420H(2)-dependent quinone reductase family.</text>
</comment>
<comment type="catalytic activity">
    <reaction evidence="2">
        <text>oxidized coenzyme F420-(gamma-L-Glu)(n) + a quinol + H(+) = reduced coenzyme F420-(gamma-L-Glu)(n) + a quinone</text>
        <dbReference type="Rhea" id="RHEA:39663"/>
        <dbReference type="Rhea" id="RHEA-COMP:12939"/>
        <dbReference type="Rhea" id="RHEA-COMP:14378"/>
        <dbReference type="ChEBI" id="CHEBI:15378"/>
        <dbReference type="ChEBI" id="CHEBI:24646"/>
        <dbReference type="ChEBI" id="CHEBI:132124"/>
        <dbReference type="ChEBI" id="CHEBI:133980"/>
        <dbReference type="ChEBI" id="CHEBI:139511"/>
    </reaction>
</comment>
<sequence length="152" mass="16758">MSIADFGARLLQTRWAVRAPILLYRAGLGFLFGSRLLMLQHVGRRSGAARFVVLEVVDRPSADHYIVVSGFGAKAQWYRNIQAEPRVRVSTGTKRAVPATATPMTDAESAAALERYRAHHPRAWKNLRATIERATGAPVGTLPMVELTLQAH</sequence>
<comment type="caution">
    <text evidence="4">The sequence shown here is derived from an EMBL/GenBank/DDBJ whole genome shotgun (WGS) entry which is preliminary data.</text>
</comment>
<organism evidence="4 5">
    <name type="scientific">Nocardia vulneris</name>
    <dbReference type="NCBI Taxonomy" id="1141657"/>
    <lineage>
        <taxon>Bacteria</taxon>
        <taxon>Bacillati</taxon>
        <taxon>Actinomycetota</taxon>
        <taxon>Actinomycetes</taxon>
        <taxon>Mycobacteriales</taxon>
        <taxon>Nocardiaceae</taxon>
        <taxon>Nocardia</taxon>
    </lineage>
</organism>
<dbReference type="InterPro" id="IPR004378">
    <property type="entry name" value="F420H2_quin_Rdtase"/>
</dbReference>
<proteinExistence type="inferred from homology"/>
<dbReference type="Gene3D" id="2.30.110.10">
    <property type="entry name" value="Electron Transport, Fmn-binding Protein, Chain A"/>
    <property type="match status" value="1"/>
</dbReference>
<keyword evidence="5" id="KW-1185">Reference proteome</keyword>
<reference evidence="4 5" key="1">
    <citation type="journal article" date="2014" name="Int. J. Syst. Evol. Microbiol.">
        <title>Nocardia vulneris sp. nov., isolated from wounds of human patients in North America.</title>
        <authorList>
            <person name="Lasker B.A."/>
            <person name="Bell M."/>
            <person name="Klenk H.P."/>
            <person name="Sproer C."/>
            <person name="Schumann C."/>
            <person name="Schumann P."/>
            <person name="Brown J.M."/>
        </authorList>
    </citation>
    <scope>NUCLEOTIDE SEQUENCE [LARGE SCALE GENOMIC DNA]</scope>
    <source>
        <strain evidence="4 5">W9851</strain>
    </source>
</reference>
<dbReference type="Proteomes" id="UP000031364">
    <property type="component" value="Unassembled WGS sequence"/>
</dbReference>
<dbReference type="SUPFAM" id="SSF50475">
    <property type="entry name" value="FMN-binding split barrel"/>
    <property type="match status" value="1"/>
</dbReference>
<name>A0ABR4ZNR3_9NOCA</name>
<keyword evidence="3" id="KW-0812">Transmembrane</keyword>
<evidence type="ECO:0000256" key="2">
    <source>
        <dbReference type="ARBA" id="ARBA00049106"/>
    </source>
</evidence>
<evidence type="ECO:0000256" key="3">
    <source>
        <dbReference type="SAM" id="Phobius"/>
    </source>
</evidence>
<dbReference type="RefSeq" id="WP_043663532.1">
    <property type="nucleotide sequence ID" value="NZ_BDCI01000004.1"/>
</dbReference>
<dbReference type="PANTHER" id="PTHR39428">
    <property type="entry name" value="F420H(2)-DEPENDENT QUINONE REDUCTASE RV1261C"/>
    <property type="match status" value="1"/>
</dbReference>
<dbReference type="InterPro" id="IPR012349">
    <property type="entry name" value="Split_barrel_FMN-bd"/>
</dbReference>
<evidence type="ECO:0000256" key="1">
    <source>
        <dbReference type="ARBA" id="ARBA00008710"/>
    </source>
</evidence>
<dbReference type="PANTHER" id="PTHR39428:SF3">
    <property type="entry name" value="DEAZAFLAVIN-DEPENDENT NITROREDUCTASE"/>
    <property type="match status" value="1"/>
</dbReference>
<feature type="transmembrane region" description="Helical" evidence="3">
    <location>
        <begin position="15"/>
        <end position="37"/>
    </location>
</feature>
<dbReference type="EMBL" id="JNFP01000001">
    <property type="protein sequence ID" value="KIA66823.1"/>
    <property type="molecule type" value="Genomic_DNA"/>
</dbReference>
<dbReference type="Pfam" id="PF04075">
    <property type="entry name" value="F420H2_quin_red"/>
    <property type="match status" value="1"/>
</dbReference>
<accession>A0ABR4ZNR3</accession>
<evidence type="ECO:0000313" key="4">
    <source>
        <dbReference type="EMBL" id="KIA66823.1"/>
    </source>
</evidence>
<protein>
    <submittedName>
        <fullName evidence="4">Nitroreductase</fullName>
    </submittedName>
</protein>
<evidence type="ECO:0000313" key="5">
    <source>
        <dbReference type="Proteomes" id="UP000031364"/>
    </source>
</evidence>
<gene>
    <name evidence="4" type="ORF">FG87_01595</name>
</gene>
<keyword evidence="3" id="KW-0472">Membrane</keyword>
<keyword evidence="3" id="KW-1133">Transmembrane helix</keyword>
<dbReference type="NCBIfam" id="TIGR00026">
    <property type="entry name" value="hi_GC_TIGR00026"/>
    <property type="match status" value="1"/>
</dbReference>